<evidence type="ECO:0000313" key="3">
    <source>
        <dbReference type="Proteomes" id="UP001177769"/>
    </source>
</evidence>
<name>A0AA95SMF4_9BURK</name>
<keyword evidence="3" id="KW-1185">Reference proteome</keyword>
<reference evidence="2" key="1">
    <citation type="submission" date="2023-01" db="EMBL/GenBank/DDBJ databases">
        <title>Whole genome sequence of Paucibacter sp. S2-9 isolated from pond sediment.</title>
        <authorList>
            <person name="Jung J.Y."/>
        </authorList>
    </citation>
    <scope>NUCLEOTIDE SEQUENCE</scope>
    <source>
        <strain evidence="2">S2-9</strain>
    </source>
</reference>
<evidence type="ECO:0000259" key="1">
    <source>
        <dbReference type="PROSITE" id="PS01124"/>
    </source>
</evidence>
<dbReference type="Proteomes" id="UP001177769">
    <property type="component" value="Chromosome"/>
</dbReference>
<protein>
    <submittedName>
        <fullName evidence="2">AraC family transcriptional regulator</fullName>
    </submittedName>
</protein>
<dbReference type="RefSeq" id="WP_285234348.1">
    <property type="nucleotide sequence ID" value="NZ_CP116346.1"/>
</dbReference>
<dbReference type="EMBL" id="CP116346">
    <property type="protein sequence ID" value="WIT13238.1"/>
    <property type="molecule type" value="Genomic_DNA"/>
</dbReference>
<dbReference type="Gene3D" id="1.10.10.60">
    <property type="entry name" value="Homeodomain-like"/>
    <property type="match status" value="1"/>
</dbReference>
<evidence type="ECO:0000313" key="2">
    <source>
        <dbReference type="EMBL" id="WIT13238.1"/>
    </source>
</evidence>
<accession>A0AA95SMF4</accession>
<organism evidence="2 3">
    <name type="scientific">Paucibacter sediminis</name>
    <dbReference type="NCBI Taxonomy" id="3019553"/>
    <lineage>
        <taxon>Bacteria</taxon>
        <taxon>Pseudomonadati</taxon>
        <taxon>Pseudomonadota</taxon>
        <taxon>Betaproteobacteria</taxon>
        <taxon>Burkholderiales</taxon>
        <taxon>Sphaerotilaceae</taxon>
        <taxon>Roseateles</taxon>
    </lineage>
</organism>
<dbReference type="PROSITE" id="PS01124">
    <property type="entry name" value="HTH_ARAC_FAMILY_2"/>
    <property type="match status" value="1"/>
</dbReference>
<proteinExistence type="predicted"/>
<feature type="domain" description="HTH araC/xylS-type" evidence="1">
    <location>
        <begin position="189"/>
        <end position="278"/>
    </location>
</feature>
<dbReference type="AlphaFoldDB" id="A0AA95SMF4"/>
<dbReference type="KEGG" id="pais:PFX98_06400"/>
<sequence length="292" mass="32089">MPAASNAHSHDYSHAYSRLLLPSPGLAGCVRGLMCRSTLGLALPAEQRFNHYPATPLCSLNWWLEGTAELLAPGAPASLQSPRQTLPVAFSLSGPQTMPSITWNPGPARGLMLMLMPDALRRLTGLAPESLMNRTVDAATLLPPSWLAMAAQVAAAPDDAARMACIEAFLRPLWRAERVPALQRYAEWAEGLALHAATSAPGRSLRQVERRIRAWAGQPLRELRGLGRAERAFFAGLRAQQPPAWAQLALEQGYADQSHLCRESRRITGFSPAELRRRIASDEGFWAYRVWQ</sequence>
<dbReference type="GO" id="GO:0003700">
    <property type="term" value="F:DNA-binding transcription factor activity"/>
    <property type="evidence" value="ECO:0007669"/>
    <property type="project" value="InterPro"/>
</dbReference>
<gene>
    <name evidence="2" type="ORF">PFX98_06400</name>
</gene>
<dbReference type="InterPro" id="IPR018060">
    <property type="entry name" value="HTH_AraC"/>
</dbReference>
<dbReference type="GO" id="GO:0043565">
    <property type="term" value="F:sequence-specific DNA binding"/>
    <property type="evidence" value="ECO:0007669"/>
    <property type="project" value="InterPro"/>
</dbReference>